<evidence type="ECO:0000256" key="5">
    <source>
        <dbReference type="ARBA" id="ARBA00023136"/>
    </source>
</evidence>
<evidence type="ECO:0000256" key="4">
    <source>
        <dbReference type="ARBA" id="ARBA00022989"/>
    </source>
</evidence>
<accession>A0ABU2FVQ2</accession>
<proteinExistence type="predicted"/>
<dbReference type="InterPro" id="IPR050833">
    <property type="entry name" value="Poly_Biosynth_Transport"/>
</dbReference>
<gene>
    <name evidence="7" type="ORF">NDI86_20720</name>
</gene>
<dbReference type="EMBL" id="JAMQOS010000009">
    <property type="protein sequence ID" value="MDS0284524.1"/>
    <property type="molecule type" value="Genomic_DNA"/>
</dbReference>
<keyword evidence="2" id="KW-1003">Cell membrane</keyword>
<evidence type="ECO:0000256" key="6">
    <source>
        <dbReference type="SAM" id="Phobius"/>
    </source>
</evidence>
<evidence type="ECO:0000313" key="8">
    <source>
        <dbReference type="Proteomes" id="UP001268864"/>
    </source>
</evidence>
<name>A0ABU2FVQ2_9EURY</name>
<sequence>MARADTGQRRLAATDRAEMTIAEFGFGDLSETVRQFLQDVGLYTVAGLVPALFSVLALTIFTRLFRPAAFGRYSIAIAVGGIVSTLLFGWLNNAIIRFAPEVDTEQLVGTVFAVVAGLSTALVALAAVGYGLAGDSLGAYQPFYVAKLAFLVLQGTFQPMVAVFRATLNSKYVTLFMCVKSVVMLASALLVVLYVTDHITGWIWGHVIGMAVGILALLAASDILIARPRVDRSVLVRIAGYGLPMVGWILGDPLLNQADRFLIEFLRGSAMVGIYFSNYSLADRGLRLAMIPLLDAIQPIIINRWEGDNEAEIEALLTRFTKYFLLLAVPALVLLAALSRPLSTVFLGEAYHEGYVVIPIVATGVFVWSLSNLGQIGLEIRERTALMSRGLLCAVVFNVVVNVPLILTMGYLGAAIGTLLSYGVYALFVVRASRSRIEWRLPTATVVRGGIAGCGMATVPGLLYVSGWYSFERIFLAAGLSLVTYASGLYLTGELSRDTVVQLRNMT</sequence>
<feature type="transmembrane region" description="Helical" evidence="6">
    <location>
        <begin position="73"/>
        <end position="95"/>
    </location>
</feature>
<protein>
    <submittedName>
        <fullName evidence="7">Oligosaccharide flippase family protein</fullName>
    </submittedName>
</protein>
<organism evidence="7 8">
    <name type="scientific">Haloarcula onubensis</name>
    <dbReference type="NCBI Taxonomy" id="2950539"/>
    <lineage>
        <taxon>Archaea</taxon>
        <taxon>Methanobacteriati</taxon>
        <taxon>Methanobacteriota</taxon>
        <taxon>Stenosarchaea group</taxon>
        <taxon>Halobacteria</taxon>
        <taxon>Halobacteriales</taxon>
        <taxon>Haloarculaceae</taxon>
        <taxon>Haloarcula</taxon>
    </lineage>
</organism>
<dbReference type="Proteomes" id="UP001268864">
    <property type="component" value="Unassembled WGS sequence"/>
</dbReference>
<feature type="transmembrane region" description="Helical" evidence="6">
    <location>
        <begin position="144"/>
        <end position="165"/>
    </location>
</feature>
<feature type="transmembrane region" description="Helical" evidence="6">
    <location>
        <begin position="40"/>
        <end position="61"/>
    </location>
</feature>
<feature type="transmembrane region" description="Helical" evidence="6">
    <location>
        <begin position="354"/>
        <end position="374"/>
    </location>
</feature>
<comment type="caution">
    <text evidence="7">The sequence shown here is derived from an EMBL/GenBank/DDBJ whole genome shotgun (WGS) entry which is preliminary data.</text>
</comment>
<feature type="transmembrane region" description="Helical" evidence="6">
    <location>
        <begin position="386"/>
        <end position="405"/>
    </location>
</feature>
<feature type="transmembrane region" description="Helical" evidence="6">
    <location>
        <begin position="445"/>
        <end position="468"/>
    </location>
</feature>
<feature type="transmembrane region" description="Helical" evidence="6">
    <location>
        <begin position="411"/>
        <end position="433"/>
    </location>
</feature>
<comment type="subcellular location">
    <subcellularLocation>
        <location evidence="1">Cell membrane</location>
        <topology evidence="1">Multi-pass membrane protein</topology>
    </subcellularLocation>
</comment>
<keyword evidence="3 6" id="KW-0812">Transmembrane</keyword>
<dbReference type="PANTHER" id="PTHR30250">
    <property type="entry name" value="PST FAMILY PREDICTED COLANIC ACID TRANSPORTER"/>
    <property type="match status" value="1"/>
</dbReference>
<keyword evidence="5 6" id="KW-0472">Membrane</keyword>
<feature type="transmembrane region" description="Helical" evidence="6">
    <location>
        <begin position="238"/>
        <end position="255"/>
    </location>
</feature>
<evidence type="ECO:0000256" key="3">
    <source>
        <dbReference type="ARBA" id="ARBA00022692"/>
    </source>
</evidence>
<dbReference type="Pfam" id="PF13440">
    <property type="entry name" value="Polysacc_synt_3"/>
    <property type="match status" value="1"/>
</dbReference>
<dbReference type="PANTHER" id="PTHR30250:SF11">
    <property type="entry name" value="O-ANTIGEN TRANSPORTER-RELATED"/>
    <property type="match status" value="1"/>
</dbReference>
<feature type="transmembrane region" description="Helical" evidence="6">
    <location>
        <begin position="202"/>
        <end position="226"/>
    </location>
</feature>
<keyword evidence="4 6" id="KW-1133">Transmembrane helix</keyword>
<feature type="transmembrane region" description="Helical" evidence="6">
    <location>
        <begin position="261"/>
        <end position="281"/>
    </location>
</feature>
<feature type="transmembrane region" description="Helical" evidence="6">
    <location>
        <begin position="107"/>
        <end position="132"/>
    </location>
</feature>
<reference evidence="7 8" key="1">
    <citation type="submission" date="2022-06" db="EMBL/GenBank/DDBJ databases">
        <title>Halomicroarcula sp. a new haloarchaeum isolate from saline soil.</title>
        <authorList>
            <person name="Strakova D."/>
            <person name="Galisteo C."/>
            <person name="Sanchez-Porro C."/>
            <person name="Ventosa A."/>
        </authorList>
    </citation>
    <scope>NUCLEOTIDE SEQUENCE [LARGE SCALE GENOMIC DNA]</scope>
    <source>
        <strain evidence="7 8">S3CR25-11</strain>
    </source>
</reference>
<keyword evidence="8" id="KW-1185">Reference proteome</keyword>
<feature type="transmembrane region" description="Helical" evidence="6">
    <location>
        <begin position="172"/>
        <end position="196"/>
    </location>
</feature>
<evidence type="ECO:0000256" key="1">
    <source>
        <dbReference type="ARBA" id="ARBA00004651"/>
    </source>
</evidence>
<dbReference type="RefSeq" id="WP_310902189.1">
    <property type="nucleotide sequence ID" value="NZ_JAMQOS010000009.1"/>
</dbReference>
<evidence type="ECO:0000313" key="7">
    <source>
        <dbReference type="EMBL" id="MDS0284524.1"/>
    </source>
</evidence>
<feature type="transmembrane region" description="Helical" evidence="6">
    <location>
        <begin position="323"/>
        <end position="342"/>
    </location>
</feature>
<evidence type="ECO:0000256" key="2">
    <source>
        <dbReference type="ARBA" id="ARBA00022475"/>
    </source>
</evidence>
<feature type="transmembrane region" description="Helical" evidence="6">
    <location>
        <begin position="474"/>
        <end position="492"/>
    </location>
</feature>